<feature type="non-terminal residue" evidence="1">
    <location>
        <position position="70"/>
    </location>
</feature>
<dbReference type="Proteomes" id="UP000789508">
    <property type="component" value="Unassembled WGS sequence"/>
</dbReference>
<keyword evidence="2" id="KW-1185">Reference proteome</keyword>
<accession>A0A9N9JA38</accession>
<name>A0A9N9JA38_9GLOM</name>
<dbReference type="OrthoDB" id="2437246at2759"/>
<evidence type="ECO:0000313" key="2">
    <source>
        <dbReference type="Proteomes" id="UP000789508"/>
    </source>
</evidence>
<evidence type="ECO:0000313" key="1">
    <source>
        <dbReference type="EMBL" id="CAG8771102.1"/>
    </source>
</evidence>
<organism evidence="1 2">
    <name type="scientific">Ambispora leptoticha</name>
    <dbReference type="NCBI Taxonomy" id="144679"/>
    <lineage>
        <taxon>Eukaryota</taxon>
        <taxon>Fungi</taxon>
        <taxon>Fungi incertae sedis</taxon>
        <taxon>Mucoromycota</taxon>
        <taxon>Glomeromycotina</taxon>
        <taxon>Glomeromycetes</taxon>
        <taxon>Archaeosporales</taxon>
        <taxon>Ambisporaceae</taxon>
        <taxon>Ambispora</taxon>
    </lineage>
</organism>
<gene>
    <name evidence="1" type="ORF">ALEPTO_LOCUS14148</name>
</gene>
<dbReference type="EMBL" id="CAJVPS010052462">
    <property type="protein sequence ID" value="CAG8771102.1"/>
    <property type="molecule type" value="Genomic_DNA"/>
</dbReference>
<reference evidence="1" key="1">
    <citation type="submission" date="2021-06" db="EMBL/GenBank/DDBJ databases">
        <authorList>
            <person name="Kallberg Y."/>
            <person name="Tangrot J."/>
            <person name="Rosling A."/>
        </authorList>
    </citation>
    <scope>NUCLEOTIDE SEQUENCE</scope>
    <source>
        <strain evidence="1">FL130A</strain>
    </source>
</reference>
<dbReference type="AlphaFoldDB" id="A0A9N9JA38"/>
<proteinExistence type="predicted"/>
<protein>
    <submittedName>
        <fullName evidence="1">232_t:CDS:1</fullName>
    </submittedName>
</protein>
<sequence>MVSLDRYMIQTPVDEWSLLGFLKYRKEQKDFSVLKDKEHYRYQMSLVAVLHNKFTTAERTKAQYCLDNFK</sequence>
<comment type="caution">
    <text evidence="1">The sequence shown here is derived from an EMBL/GenBank/DDBJ whole genome shotgun (WGS) entry which is preliminary data.</text>
</comment>